<feature type="domain" description="Peptidase M48" evidence="9">
    <location>
        <begin position="271"/>
        <end position="441"/>
    </location>
</feature>
<evidence type="ECO:0000256" key="3">
    <source>
        <dbReference type="ARBA" id="ARBA00022723"/>
    </source>
</evidence>
<evidence type="ECO:0000256" key="4">
    <source>
        <dbReference type="ARBA" id="ARBA00022801"/>
    </source>
</evidence>
<keyword evidence="8" id="KW-1133">Transmembrane helix</keyword>
<keyword evidence="3" id="KW-0479">Metal-binding</keyword>
<sequence length="491" mass="52239">MTDDAQPKVYATFRMGNAKREERVSLELSSSALILVTDTGFRLPWGLRGLVEVPGEAGSLTVSDGAESPARLTIDDPAIASHLRSVAPQLASRDIPSDSHEDAAGKVFAQFADGKSALIHRVMLQLSDTHLEIVHSDGARQQWALIHLRALRDQAYSDGLVVKDGHGTTARLFIDNPNIAKHLRQVAPDLDQRAPVTNWGRITGWAGGAVASVALIIFVLVPIMADQLATYLPPEGEAALGDATFEQIRTALGEFDAPVKLCEDPEGRAALDKMVARLNPDPDLPYPVKLAVLDNDLVNAFALPGGRVVLFRGMIDKAENPDEIASILAHEFGHVVNRDPTRDALRSAGSIGVLGLLFGDFAGGTVVLMLSNQLINAKYSQAAEAGADDYAHDLMTRANLDPGALGSIFQRLMDEYGDAEGIMAHLASHPSMRARIAAAQQAASGGDFGPPSITSAEWNALRGICGPRSVDDEGLNEDSTDTPSGGLSTDN</sequence>
<reference evidence="10 11" key="1">
    <citation type="submission" date="2021-05" db="EMBL/GenBank/DDBJ databases">
        <title>Culturable bacteria isolated from Daya Bay.</title>
        <authorList>
            <person name="Zheng W."/>
            <person name="Yu S."/>
            <person name="Huang Y."/>
        </authorList>
    </citation>
    <scope>NUCLEOTIDE SEQUENCE [LARGE SCALE GENOMIC DNA]</scope>
    <source>
        <strain evidence="10 11">DP4N28-5</strain>
    </source>
</reference>
<keyword evidence="6" id="KW-0482">Metalloprotease</keyword>
<evidence type="ECO:0000256" key="8">
    <source>
        <dbReference type="SAM" id="Phobius"/>
    </source>
</evidence>
<keyword evidence="8" id="KW-0812">Transmembrane</keyword>
<evidence type="ECO:0000256" key="2">
    <source>
        <dbReference type="ARBA" id="ARBA00022670"/>
    </source>
</evidence>
<keyword evidence="4" id="KW-0378">Hydrolase</keyword>
<feature type="transmembrane region" description="Helical" evidence="8">
    <location>
        <begin position="348"/>
        <end position="370"/>
    </location>
</feature>
<name>A0ABS6T5H0_9RHOB</name>
<evidence type="ECO:0000256" key="7">
    <source>
        <dbReference type="SAM" id="MobiDB-lite"/>
    </source>
</evidence>
<evidence type="ECO:0000259" key="9">
    <source>
        <dbReference type="Pfam" id="PF01435"/>
    </source>
</evidence>
<organism evidence="10 11">
    <name type="scientific">Maritimibacter dapengensis</name>
    <dbReference type="NCBI Taxonomy" id="2836868"/>
    <lineage>
        <taxon>Bacteria</taxon>
        <taxon>Pseudomonadati</taxon>
        <taxon>Pseudomonadota</taxon>
        <taxon>Alphaproteobacteria</taxon>
        <taxon>Rhodobacterales</taxon>
        <taxon>Roseobacteraceae</taxon>
        <taxon>Maritimibacter</taxon>
    </lineage>
</organism>
<protein>
    <submittedName>
        <fullName evidence="10">M48 family metallopeptidase</fullName>
    </submittedName>
</protein>
<dbReference type="CDD" id="cd07332">
    <property type="entry name" value="M48C_Oma1_like"/>
    <property type="match status" value="1"/>
</dbReference>
<gene>
    <name evidence="10" type="ORF">KJP28_16280</name>
</gene>
<keyword evidence="11" id="KW-1185">Reference proteome</keyword>
<dbReference type="Pfam" id="PF01435">
    <property type="entry name" value="Peptidase_M48"/>
    <property type="match status" value="1"/>
</dbReference>
<keyword evidence="5" id="KW-0862">Zinc</keyword>
<feature type="transmembrane region" description="Helical" evidence="8">
    <location>
        <begin position="202"/>
        <end position="225"/>
    </location>
</feature>
<dbReference type="EMBL" id="JAHUZE010000004">
    <property type="protein sequence ID" value="MBV7380484.1"/>
    <property type="molecule type" value="Genomic_DNA"/>
</dbReference>
<evidence type="ECO:0000313" key="10">
    <source>
        <dbReference type="EMBL" id="MBV7380484.1"/>
    </source>
</evidence>
<evidence type="ECO:0000256" key="5">
    <source>
        <dbReference type="ARBA" id="ARBA00022833"/>
    </source>
</evidence>
<keyword evidence="8" id="KW-0472">Membrane</keyword>
<dbReference type="InterPro" id="IPR051156">
    <property type="entry name" value="Mito/Outer_Membr_Metalloprot"/>
</dbReference>
<feature type="region of interest" description="Disordered" evidence="7">
    <location>
        <begin position="466"/>
        <end position="491"/>
    </location>
</feature>
<feature type="compositionally biased region" description="Polar residues" evidence="7">
    <location>
        <begin position="481"/>
        <end position="491"/>
    </location>
</feature>
<dbReference type="Proteomes" id="UP000756530">
    <property type="component" value="Unassembled WGS sequence"/>
</dbReference>
<evidence type="ECO:0000313" key="11">
    <source>
        <dbReference type="Proteomes" id="UP000756530"/>
    </source>
</evidence>
<evidence type="ECO:0000256" key="6">
    <source>
        <dbReference type="ARBA" id="ARBA00023049"/>
    </source>
</evidence>
<accession>A0ABS6T5H0</accession>
<comment type="cofactor">
    <cofactor evidence="1">
        <name>Zn(2+)</name>
        <dbReference type="ChEBI" id="CHEBI:29105"/>
    </cofactor>
</comment>
<dbReference type="InterPro" id="IPR001915">
    <property type="entry name" value="Peptidase_M48"/>
</dbReference>
<dbReference type="PANTHER" id="PTHR22726">
    <property type="entry name" value="METALLOENDOPEPTIDASE OMA1"/>
    <property type="match status" value="1"/>
</dbReference>
<dbReference type="PANTHER" id="PTHR22726:SF1">
    <property type="entry name" value="METALLOENDOPEPTIDASE OMA1, MITOCHONDRIAL"/>
    <property type="match status" value="1"/>
</dbReference>
<proteinExistence type="predicted"/>
<evidence type="ECO:0000256" key="1">
    <source>
        <dbReference type="ARBA" id="ARBA00001947"/>
    </source>
</evidence>
<keyword evidence="2" id="KW-0645">Protease</keyword>
<comment type="caution">
    <text evidence="10">The sequence shown here is derived from an EMBL/GenBank/DDBJ whole genome shotgun (WGS) entry which is preliminary data.</text>
</comment>
<dbReference type="RefSeq" id="WP_218393690.1">
    <property type="nucleotide sequence ID" value="NZ_JAHUZE010000004.1"/>
</dbReference>